<gene>
    <name evidence="1" type="ORF">JIP62_12100</name>
</gene>
<evidence type="ECO:0000313" key="1">
    <source>
        <dbReference type="EMBL" id="QQQ18047.1"/>
    </source>
</evidence>
<dbReference type="InterPro" id="IPR007833">
    <property type="entry name" value="Capsule_polysaccharide_synth"/>
</dbReference>
<protein>
    <submittedName>
        <fullName evidence="1">Capsular biosynthesis protein</fullName>
    </submittedName>
</protein>
<name>A0ABX7BLB6_9CAUL</name>
<sequence length="388" mass="42789">MVSLPFGPFGRLFCAALRERGAQVDHLVVNAGDVISRRGPGAVVYRGPVEQWPFRLSSMAGAYTDIVVFGESGPYNAAVLRPVRPLPVRVWVLENGYFRPDWVTLERDGVNGSSALPRDPAAYADTPSLKPFHAVGRVTPSLVAQISLYYLVELLGRPFFPVHRPAFAVQPWRQCLAHIWRYGTQAVTYAPRLRAVRRAIGRGPYVAVCLQREGDSQLTRHSDLTDNRAFLDRVIASFAAHAPRSLRLIVKNHPLDPGVLDMGRITRGVARVHGVANRVDYVDAGLLAELCRGSRGLIVNNSTAALSALGWGVPVKALGRALFDIDGLTDPRPLDAFWHDPIQPDPDLFERFRAHVIARTQINGNFHAPAWRARTAQSLADALVERAD</sequence>
<dbReference type="Pfam" id="PF05159">
    <property type="entry name" value="Capsule_synth"/>
    <property type="match status" value="1"/>
</dbReference>
<proteinExistence type="predicted"/>
<reference evidence="1 2" key="1">
    <citation type="submission" date="2021-01" db="EMBL/GenBank/DDBJ databases">
        <title>Brevundimonas vitis sp. nov., an bacterium isolated from grape (Vitis vinifera).</title>
        <authorList>
            <person name="Jiang L."/>
            <person name="Lee J."/>
        </authorList>
    </citation>
    <scope>NUCLEOTIDE SEQUENCE [LARGE SCALE GENOMIC DNA]</scope>
    <source>
        <strain evidence="1 2">GRTSA-9</strain>
    </source>
</reference>
<keyword evidence="2" id="KW-1185">Reference proteome</keyword>
<evidence type="ECO:0000313" key="2">
    <source>
        <dbReference type="Proteomes" id="UP000595448"/>
    </source>
</evidence>
<organism evidence="1 2">
    <name type="scientific">Brevundimonas vitisensis</name>
    <dbReference type="NCBI Taxonomy" id="2800818"/>
    <lineage>
        <taxon>Bacteria</taxon>
        <taxon>Pseudomonadati</taxon>
        <taxon>Pseudomonadota</taxon>
        <taxon>Alphaproteobacteria</taxon>
        <taxon>Caulobacterales</taxon>
        <taxon>Caulobacteraceae</taxon>
        <taxon>Brevundimonas</taxon>
    </lineage>
</organism>
<dbReference type="CDD" id="cd16441">
    <property type="entry name" value="beta_Kdo_transferase_KpsS"/>
    <property type="match status" value="1"/>
</dbReference>
<dbReference type="Proteomes" id="UP000595448">
    <property type="component" value="Chromosome"/>
</dbReference>
<dbReference type="EMBL" id="CP067977">
    <property type="protein sequence ID" value="QQQ18047.1"/>
    <property type="molecule type" value="Genomic_DNA"/>
</dbReference>
<accession>A0ABX7BLB6</accession>